<keyword evidence="4" id="KW-1185">Reference proteome</keyword>
<evidence type="ECO:0000256" key="2">
    <source>
        <dbReference type="ARBA" id="ARBA00023002"/>
    </source>
</evidence>
<comment type="similarity">
    <text evidence="1">Belongs to the short-chain dehydrogenases/reductases (SDR) family.</text>
</comment>
<dbReference type="PRINTS" id="PR00081">
    <property type="entry name" value="GDHRDH"/>
</dbReference>
<protein>
    <submittedName>
        <fullName evidence="3">3-oxoacyl-[acyl-carrier protein] reductase</fullName>
    </submittedName>
</protein>
<dbReference type="AlphaFoldDB" id="A0A2T0RA31"/>
<evidence type="ECO:0000313" key="3">
    <source>
        <dbReference type="EMBL" id="PRY18028.1"/>
    </source>
</evidence>
<name>A0A2T0RA31_9ACTN</name>
<dbReference type="InterPro" id="IPR002347">
    <property type="entry name" value="SDR_fam"/>
</dbReference>
<reference evidence="3 4" key="1">
    <citation type="submission" date="2018-03" db="EMBL/GenBank/DDBJ databases">
        <title>Genomic Encyclopedia of Archaeal and Bacterial Type Strains, Phase II (KMG-II): from individual species to whole genera.</title>
        <authorList>
            <person name="Goeker M."/>
        </authorList>
    </citation>
    <scope>NUCLEOTIDE SEQUENCE [LARGE SCALE GENOMIC DNA]</scope>
    <source>
        <strain evidence="3 4">DSM 19711</strain>
    </source>
</reference>
<organism evidence="3 4">
    <name type="scientific">Kineococcus rhizosphaerae</name>
    <dbReference type="NCBI Taxonomy" id="559628"/>
    <lineage>
        <taxon>Bacteria</taxon>
        <taxon>Bacillati</taxon>
        <taxon>Actinomycetota</taxon>
        <taxon>Actinomycetes</taxon>
        <taxon>Kineosporiales</taxon>
        <taxon>Kineosporiaceae</taxon>
        <taxon>Kineococcus</taxon>
    </lineage>
</organism>
<evidence type="ECO:0000313" key="4">
    <source>
        <dbReference type="Proteomes" id="UP000238083"/>
    </source>
</evidence>
<accession>A0A2T0RA31</accession>
<evidence type="ECO:0000256" key="1">
    <source>
        <dbReference type="ARBA" id="ARBA00006484"/>
    </source>
</evidence>
<dbReference type="PANTHER" id="PTHR42760">
    <property type="entry name" value="SHORT-CHAIN DEHYDROGENASES/REDUCTASES FAMILY MEMBER"/>
    <property type="match status" value="1"/>
</dbReference>
<dbReference type="SUPFAM" id="SSF51735">
    <property type="entry name" value="NAD(P)-binding Rossmann-fold domains"/>
    <property type="match status" value="1"/>
</dbReference>
<gene>
    <name evidence="3" type="ORF">CLV37_101272</name>
</gene>
<dbReference type="Proteomes" id="UP000238083">
    <property type="component" value="Unassembled WGS sequence"/>
</dbReference>
<keyword evidence="2" id="KW-0560">Oxidoreductase</keyword>
<proteinExistence type="inferred from homology"/>
<dbReference type="Gene3D" id="3.40.50.720">
    <property type="entry name" value="NAD(P)-binding Rossmann-like Domain"/>
    <property type="match status" value="1"/>
</dbReference>
<dbReference type="EMBL" id="PVZF01000001">
    <property type="protein sequence ID" value="PRY18028.1"/>
    <property type="molecule type" value="Genomic_DNA"/>
</dbReference>
<dbReference type="PANTHER" id="PTHR42760:SF133">
    <property type="entry name" value="3-OXOACYL-[ACYL-CARRIER-PROTEIN] REDUCTASE"/>
    <property type="match status" value="1"/>
</dbReference>
<sequence>MLCVSPATLRNNVRMDLGLSDRVYIVSGASTGLGLECARVLADEGALLVLHSGDEDELAAVAPGIGDPSRILLVPGDISDPGTETRLVAAANARFGRLDGAVISCGTPPTSSVLEAADGAWREAFESSLLGPLRLARSVGKAATAEGASMVLLLSSTVRTPVMDAGVANGLRPGLAMAAKALADELGPRGVRINNLLAGHVDSSSPLEFEDSDDLATELLETIPLRRAGLPHEFARAAVFLLSPAASYITGASLTVDGGTDRSL</sequence>
<comment type="caution">
    <text evidence="3">The sequence shown here is derived from an EMBL/GenBank/DDBJ whole genome shotgun (WGS) entry which is preliminary data.</text>
</comment>
<dbReference type="Pfam" id="PF13561">
    <property type="entry name" value="adh_short_C2"/>
    <property type="match status" value="1"/>
</dbReference>
<dbReference type="InterPro" id="IPR036291">
    <property type="entry name" value="NAD(P)-bd_dom_sf"/>
</dbReference>
<dbReference type="GO" id="GO:0016616">
    <property type="term" value="F:oxidoreductase activity, acting on the CH-OH group of donors, NAD or NADP as acceptor"/>
    <property type="evidence" value="ECO:0007669"/>
    <property type="project" value="TreeGrafter"/>
</dbReference>